<organism evidence="7 8">
    <name type="scientific">Athelia psychrophila</name>
    <dbReference type="NCBI Taxonomy" id="1759441"/>
    <lineage>
        <taxon>Eukaryota</taxon>
        <taxon>Fungi</taxon>
        <taxon>Dikarya</taxon>
        <taxon>Basidiomycota</taxon>
        <taxon>Agaricomycotina</taxon>
        <taxon>Agaricomycetes</taxon>
        <taxon>Agaricomycetidae</taxon>
        <taxon>Atheliales</taxon>
        <taxon>Atheliaceae</taxon>
        <taxon>Athelia</taxon>
    </lineage>
</organism>
<evidence type="ECO:0000313" key="8">
    <source>
        <dbReference type="Proteomes" id="UP000076532"/>
    </source>
</evidence>
<dbReference type="AlphaFoldDB" id="A0A166R361"/>
<accession>A0A166R361</accession>
<keyword evidence="8" id="KW-1185">Reference proteome</keyword>
<evidence type="ECO:0000256" key="3">
    <source>
        <dbReference type="ARBA" id="ARBA00022989"/>
    </source>
</evidence>
<dbReference type="GO" id="GO:0008610">
    <property type="term" value="P:lipid biosynthetic process"/>
    <property type="evidence" value="ECO:0007669"/>
    <property type="project" value="InterPro"/>
</dbReference>
<sequence>MSLTAAWNHLLATYSPQKIQFFSTVLVQVFCFWGVAAIYTALPYLAPEFSARHKLQKGEKQPTKKELMMCLKVAARNTTFLWLLQAGALYREYKKGAPSAFRFESKLPSVVEVLVQCVVATIGREILFYYAHRLLHTKALYPIFHKKHHKFTAPVSIAAQYTTITEHLLANVMPIMLPCMIMRCHIVTWILFLGKELASTATTHSGYDFLYGYARLHDLHHEKFNVAFGAIGLMDWIHQTEGKASPQKKQKQAKSQ</sequence>
<name>A0A166R361_9AGAM</name>
<evidence type="ECO:0000256" key="5">
    <source>
        <dbReference type="SAM" id="Phobius"/>
    </source>
</evidence>
<proteinExistence type="predicted"/>
<evidence type="ECO:0000259" key="6">
    <source>
        <dbReference type="Pfam" id="PF04116"/>
    </source>
</evidence>
<feature type="transmembrane region" description="Helical" evidence="5">
    <location>
        <begin position="20"/>
        <end position="46"/>
    </location>
</feature>
<dbReference type="InterPro" id="IPR006694">
    <property type="entry name" value="Fatty_acid_hydroxylase"/>
</dbReference>
<protein>
    <recommendedName>
        <fullName evidence="6">Fatty acid hydroxylase domain-containing protein</fullName>
    </recommendedName>
</protein>
<evidence type="ECO:0000256" key="4">
    <source>
        <dbReference type="ARBA" id="ARBA00023136"/>
    </source>
</evidence>
<dbReference type="Pfam" id="PF04116">
    <property type="entry name" value="FA_hydroxylase"/>
    <property type="match status" value="1"/>
</dbReference>
<dbReference type="Proteomes" id="UP000076532">
    <property type="component" value="Unassembled WGS sequence"/>
</dbReference>
<dbReference type="GO" id="GO:0016020">
    <property type="term" value="C:membrane"/>
    <property type="evidence" value="ECO:0007669"/>
    <property type="project" value="UniProtKB-SubCell"/>
</dbReference>
<keyword evidence="2 5" id="KW-0812">Transmembrane</keyword>
<feature type="domain" description="Fatty acid hydroxylase" evidence="6">
    <location>
        <begin position="118"/>
        <end position="240"/>
    </location>
</feature>
<gene>
    <name evidence="7" type="ORF">FIBSPDRAFT_780325</name>
</gene>
<dbReference type="GO" id="GO:0005506">
    <property type="term" value="F:iron ion binding"/>
    <property type="evidence" value="ECO:0007669"/>
    <property type="project" value="InterPro"/>
</dbReference>
<evidence type="ECO:0000313" key="7">
    <source>
        <dbReference type="EMBL" id="KZP27850.1"/>
    </source>
</evidence>
<dbReference type="PANTHER" id="PTHR11863">
    <property type="entry name" value="STEROL DESATURASE"/>
    <property type="match status" value="1"/>
</dbReference>
<evidence type="ECO:0000256" key="2">
    <source>
        <dbReference type="ARBA" id="ARBA00022692"/>
    </source>
</evidence>
<keyword evidence="4 5" id="KW-0472">Membrane</keyword>
<comment type="subcellular location">
    <subcellularLocation>
        <location evidence="1">Membrane</location>
    </subcellularLocation>
</comment>
<dbReference type="EMBL" id="KV417506">
    <property type="protein sequence ID" value="KZP27850.1"/>
    <property type="molecule type" value="Genomic_DNA"/>
</dbReference>
<evidence type="ECO:0000256" key="1">
    <source>
        <dbReference type="ARBA" id="ARBA00004370"/>
    </source>
</evidence>
<keyword evidence="3 5" id="KW-1133">Transmembrane helix</keyword>
<reference evidence="7 8" key="1">
    <citation type="journal article" date="2016" name="Mol. Biol. Evol.">
        <title>Comparative Genomics of Early-Diverging Mushroom-Forming Fungi Provides Insights into the Origins of Lignocellulose Decay Capabilities.</title>
        <authorList>
            <person name="Nagy L.G."/>
            <person name="Riley R."/>
            <person name="Tritt A."/>
            <person name="Adam C."/>
            <person name="Daum C."/>
            <person name="Floudas D."/>
            <person name="Sun H."/>
            <person name="Yadav J.S."/>
            <person name="Pangilinan J."/>
            <person name="Larsson K.H."/>
            <person name="Matsuura K."/>
            <person name="Barry K."/>
            <person name="Labutti K."/>
            <person name="Kuo R."/>
            <person name="Ohm R.A."/>
            <person name="Bhattacharya S.S."/>
            <person name="Shirouzu T."/>
            <person name="Yoshinaga Y."/>
            <person name="Martin F.M."/>
            <person name="Grigoriev I.V."/>
            <person name="Hibbett D.S."/>
        </authorList>
    </citation>
    <scope>NUCLEOTIDE SEQUENCE [LARGE SCALE GENOMIC DNA]</scope>
    <source>
        <strain evidence="7 8">CBS 109695</strain>
    </source>
</reference>
<dbReference type="OrthoDB" id="408954at2759"/>
<dbReference type="InterPro" id="IPR050307">
    <property type="entry name" value="Sterol_Desaturase_Related"/>
</dbReference>
<dbReference type="STRING" id="436010.A0A166R361"/>
<dbReference type="GO" id="GO:0016491">
    <property type="term" value="F:oxidoreductase activity"/>
    <property type="evidence" value="ECO:0007669"/>
    <property type="project" value="InterPro"/>
</dbReference>